<comment type="caution">
    <text evidence="2">The sequence shown here is derived from an EMBL/GenBank/DDBJ whole genome shotgun (WGS) entry which is preliminary data.</text>
</comment>
<gene>
    <name evidence="2" type="ORF">N7537_012241</name>
</gene>
<dbReference type="PANTHER" id="PTHR43798:SF33">
    <property type="entry name" value="HYDROLASE, PUTATIVE (AFU_ORTHOLOGUE AFUA_2G14860)-RELATED"/>
    <property type="match status" value="1"/>
</dbReference>
<evidence type="ECO:0000313" key="3">
    <source>
        <dbReference type="Proteomes" id="UP001213799"/>
    </source>
</evidence>
<dbReference type="InterPro" id="IPR000073">
    <property type="entry name" value="AB_hydrolase_1"/>
</dbReference>
<dbReference type="PRINTS" id="PR00111">
    <property type="entry name" value="ABHYDROLASE"/>
</dbReference>
<dbReference type="InterPro" id="IPR029058">
    <property type="entry name" value="AB_hydrolase_fold"/>
</dbReference>
<dbReference type="GO" id="GO:0072330">
    <property type="term" value="P:monocarboxylic acid biosynthetic process"/>
    <property type="evidence" value="ECO:0007669"/>
    <property type="project" value="UniProtKB-ARBA"/>
</dbReference>
<feature type="domain" description="AB hydrolase-1" evidence="1">
    <location>
        <begin position="22"/>
        <end position="123"/>
    </location>
</feature>
<organism evidence="2 3">
    <name type="scientific">Penicillium hordei</name>
    <dbReference type="NCBI Taxonomy" id="40994"/>
    <lineage>
        <taxon>Eukaryota</taxon>
        <taxon>Fungi</taxon>
        <taxon>Dikarya</taxon>
        <taxon>Ascomycota</taxon>
        <taxon>Pezizomycotina</taxon>
        <taxon>Eurotiomycetes</taxon>
        <taxon>Eurotiomycetidae</taxon>
        <taxon>Eurotiales</taxon>
        <taxon>Aspergillaceae</taxon>
        <taxon>Penicillium</taxon>
    </lineage>
</organism>
<dbReference type="GeneID" id="81593537"/>
<name>A0AAD6DNA0_9EURO</name>
<dbReference type="Pfam" id="PF00561">
    <property type="entry name" value="Abhydrolase_1"/>
    <property type="match status" value="1"/>
</dbReference>
<dbReference type="AlphaFoldDB" id="A0AAD6DNA0"/>
<dbReference type="GO" id="GO:0016020">
    <property type="term" value="C:membrane"/>
    <property type="evidence" value="ECO:0007669"/>
    <property type="project" value="TreeGrafter"/>
</dbReference>
<dbReference type="SUPFAM" id="SSF53474">
    <property type="entry name" value="alpha/beta-Hydrolases"/>
    <property type="match status" value="1"/>
</dbReference>
<dbReference type="InterPro" id="IPR050266">
    <property type="entry name" value="AB_hydrolase_sf"/>
</dbReference>
<dbReference type="GO" id="GO:0016787">
    <property type="term" value="F:hydrolase activity"/>
    <property type="evidence" value="ECO:0007669"/>
    <property type="project" value="UniProtKB-KW"/>
</dbReference>
<dbReference type="GO" id="GO:0017000">
    <property type="term" value="P:antibiotic biosynthetic process"/>
    <property type="evidence" value="ECO:0007669"/>
    <property type="project" value="UniProtKB-ARBA"/>
</dbReference>
<sequence>MPFTTTSDKQEIYYEKTGSSGPVLVLVSGYMGIADIWQPLINKLQLQYQCIAYDSRGFGRSSKPELALAYSIERHAEDLHAVLESLNLNSKVILVTHSMGTNIASAFFLSNPDRVSGIISSAAYFDGKSIGNQGLGAEHLAISVDVPSACVEFYTNMGLDHRFAIEAAKWPGYTRRNNALALFAYDIGNRYSEITVPCLIIQGAEDMVCPVDQCARPIAEAIPDCKLEVLEGVKHFPITEAVEKVFTLINTFCQTLT</sequence>
<dbReference type="EMBL" id="JAQJAE010000006">
    <property type="protein sequence ID" value="KAJ5589563.1"/>
    <property type="molecule type" value="Genomic_DNA"/>
</dbReference>
<dbReference type="RefSeq" id="XP_056748582.1">
    <property type="nucleotide sequence ID" value="XM_056903295.1"/>
</dbReference>
<reference evidence="2" key="2">
    <citation type="submission" date="2023-01" db="EMBL/GenBank/DDBJ databases">
        <authorList>
            <person name="Petersen C."/>
        </authorList>
    </citation>
    <scope>NUCLEOTIDE SEQUENCE</scope>
    <source>
        <strain evidence="2">IBT 12815</strain>
    </source>
</reference>
<dbReference type="PANTHER" id="PTHR43798">
    <property type="entry name" value="MONOACYLGLYCEROL LIPASE"/>
    <property type="match status" value="1"/>
</dbReference>
<accession>A0AAD6DNA0</accession>
<evidence type="ECO:0000313" key="2">
    <source>
        <dbReference type="EMBL" id="KAJ5589563.1"/>
    </source>
</evidence>
<keyword evidence="2" id="KW-0378">Hydrolase</keyword>
<evidence type="ECO:0000259" key="1">
    <source>
        <dbReference type="Pfam" id="PF00561"/>
    </source>
</evidence>
<reference evidence="2" key="1">
    <citation type="journal article" date="2023" name="IMA Fungus">
        <title>Comparative genomic study of the Penicillium genus elucidates a diverse pangenome and 15 lateral gene transfer events.</title>
        <authorList>
            <person name="Petersen C."/>
            <person name="Sorensen T."/>
            <person name="Nielsen M.R."/>
            <person name="Sondergaard T.E."/>
            <person name="Sorensen J.L."/>
            <person name="Fitzpatrick D.A."/>
            <person name="Frisvad J.C."/>
            <person name="Nielsen K.L."/>
        </authorList>
    </citation>
    <scope>NUCLEOTIDE SEQUENCE</scope>
    <source>
        <strain evidence="2">IBT 12815</strain>
    </source>
</reference>
<dbReference type="Proteomes" id="UP001213799">
    <property type="component" value="Unassembled WGS sequence"/>
</dbReference>
<proteinExistence type="predicted"/>
<keyword evidence="3" id="KW-1185">Reference proteome</keyword>
<dbReference type="Gene3D" id="3.40.50.1820">
    <property type="entry name" value="alpha/beta hydrolase"/>
    <property type="match status" value="1"/>
</dbReference>
<protein>
    <submittedName>
        <fullName evidence="2">Alpha/beta fold family hydrolase</fullName>
    </submittedName>
</protein>